<dbReference type="STRING" id="225324.SAMN02745126_01772"/>
<keyword evidence="3" id="KW-1185">Reference proteome</keyword>
<accession>A0A1T4LY46</accession>
<organism evidence="2 3">
    <name type="scientific">Enhydrobacter aerosaccus</name>
    <dbReference type="NCBI Taxonomy" id="225324"/>
    <lineage>
        <taxon>Bacteria</taxon>
        <taxon>Pseudomonadati</taxon>
        <taxon>Pseudomonadota</taxon>
        <taxon>Alphaproteobacteria</taxon>
        <taxon>Hyphomicrobiales</taxon>
        <taxon>Enhydrobacter</taxon>
    </lineage>
</organism>
<evidence type="ECO:0000313" key="3">
    <source>
        <dbReference type="Proteomes" id="UP000190092"/>
    </source>
</evidence>
<dbReference type="EMBL" id="FUWJ01000001">
    <property type="protein sequence ID" value="SJZ59561.1"/>
    <property type="molecule type" value="Genomic_DNA"/>
</dbReference>
<reference evidence="3" key="1">
    <citation type="submission" date="2017-02" db="EMBL/GenBank/DDBJ databases">
        <authorList>
            <person name="Varghese N."/>
            <person name="Submissions S."/>
        </authorList>
    </citation>
    <scope>NUCLEOTIDE SEQUENCE [LARGE SCALE GENOMIC DNA]</scope>
    <source>
        <strain evidence="3">ATCC 27094</strain>
    </source>
</reference>
<proteinExistence type="predicted"/>
<name>A0A1T4LY46_9HYPH</name>
<protein>
    <submittedName>
        <fullName evidence="2">Uncharacterized protein</fullName>
    </submittedName>
</protein>
<evidence type="ECO:0000256" key="1">
    <source>
        <dbReference type="SAM" id="MobiDB-lite"/>
    </source>
</evidence>
<sequence>MHVNALIYLYFSIQRLTPKVEPQGPAVKACPLEAKNGPTKIIADCRSRCRSRAAPGTLRKGALESGDRYGGNEQVRDIAVSSQHRRSASRSAFEPGAVLQTSARDHRRSAPWSFGEAGHSFVLGVGRLRGRVHASLASNPWYPCAGVVRRRHGRTAPTGRFRSARCQGANISSGQHQPSDHVTHQAATLEDRNQWLRAGSFCSNCKAMD</sequence>
<dbReference type="AlphaFoldDB" id="A0A1T4LY46"/>
<evidence type="ECO:0000313" key="2">
    <source>
        <dbReference type="EMBL" id="SJZ59561.1"/>
    </source>
</evidence>
<gene>
    <name evidence="2" type="ORF">SAMN02745126_01772</name>
</gene>
<dbReference type="Proteomes" id="UP000190092">
    <property type="component" value="Unassembled WGS sequence"/>
</dbReference>
<feature type="region of interest" description="Disordered" evidence="1">
    <location>
        <begin position="82"/>
        <end position="104"/>
    </location>
</feature>